<dbReference type="EMBL" id="CM035407">
    <property type="protein sequence ID" value="KAH7445253.1"/>
    <property type="molecule type" value="Genomic_DNA"/>
</dbReference>
<comment type="caution">
    <text evidence="1">The sequence shown here is derived from an EMBL/GenBank/DDBJ whole genome shotgun (WGS) entry which is preliminary data.</text>
</comment>
<proteinExistence type="predicted"/>
<evidence type="ECO:0000313" key="1">
    <source>
        <dbReference type="EMBL" id="KAH7445253.1"/>
    </source>
</evidence>
<dbReference type="AlphaFoldDB" id="A0A8T2VHZ1"/>
<evidence type="ECO:0000313" key="2">
    <source>
        <dbReference type="Proteomes" id="UP000825935"/>
    </source>
</evidence>
<sequence>MELFANTRYYSRFLTKPLTVSYSNRQAPFSTSCNTGSFHMQVFICEFLPTPNLGGAIKDNTDTTPLSAACSLVCASSFLFKWTSENSKGSKCTFSSTTIPF</sequence>
<organism evidence="1 2">
    <name type="scientific">Ceratopteris richardii</name>
    <name type="common">Triangle waterfern</name>
    <dbReference type="NCBI Taxonomy" id="49495"/>
    <lineage>
        <taxon>Eukaryota</taxon>
        <taxon>Viridiplantae</taxon>
        <taxon>Streptophyta</taxon>
        <taxon>Embryophyta</taxon>
        <taxon>Tracheophyta</taxon>
        <taxon>Polypodiopsida</taxon>
        <taxon>Polypodiidae</taxon>
        <taxon>Polypodiales</taxon>
        <taxon>Pteridineae</taxon>
        <taxon>Pteridaceae</taxon>
        <taxon>Parkerioideae</taxon>
        <taxon>Ceratopteris</taxon>
    </lineage>
</organism>
<accession>A0A8T2VHZ1</accession>
<protein>
    <submittedName>
        <fullName evidence="1">Uncharacterized protein</fullName>
    </submittedName>
</protein>
<reference evidence="1" key="1">
    <citation type="submission" date="2021-08" db="EMBL/GenBank/DDBJ databases">
        <title>WGS assembly of Ceratopteris richardii.</title>
        <authorList>
            <person name="Marchant D.B."/>
            <person name="Chen G."/>
            <person name="Jenkins J."/>
            <person name="Shu S."/>
            <person name="Leebens-Mack J."/>
            <person name="Grimwood J."/>
            <person name="Schmutz J."/>
            <person name="Soltis P."/>
            <person name="Soltis D."/>
            <person name="Chen Z.-H."/>
        </authorList>
    </citation>
    <scope>NUCLEOTIDE SEQUENCE</scope>
    <source>
        <strain evidence="1">Whitten #5841</strain>
        <tissue evidence="1">Leaf</tissue>
    </source>
</reference>
<name>A0A8T2VHZ1_CERRI</name>
<gene>
    <name evidence="1" type="ORF">KP509_02G115200</name>
</gene>
<keyword evidence="2" id="KW-1185">Reference proteome</keyword>
<dbReference type="Proteomes" id="UP000825935">
    <property type="component" value="Chromosome 2"/>
</dbReference>